<evidence type="ECO:0000313" key="2">
    <source>
        <dbReference type="EMBL" id="MDT0682367.1"/>
    </source>
</evidence>
<comment type="caution">
    <text evidence="2">The sequence shown here is derived from an EMBL/GenBank/DDBJ whole genome shotgun (WGS) entry which is preliminary data.</text>
</comment>
<gene>
    <name evidence="2" type="primary">cpaB</name>
    <name evidence="2" type="ORF">RM543_06705</name>
</gene>
<dbReference type="Pfam" id="PF16976">
    <property type="entry name" value="RcpC"/>
    <property type="match status" value="1"/>
</dbReference>
<evidence type="ECO:0000313" key="3">
    <source>
        <dbReference type="Proteomes" id="UP001265259"/>
    </source>
</evidence>
<dbReference type="Proteomes" id="UP001265259">
    <property type="component" value="Unassembled WGS sequence"/>
</dbReference>
<reference evidence="2 3" key="1">
    <citation type="submission" date="2023-09" db="EMBL/GenBank/DDBJ databases">
        <authorList>
            <person name="Rey-Velasco X."/>
        </authorList>
    </citation>
    <scope>NUCLEOTIDE SEQUENCE [LARGE SCALE GENOMIC DNA]</scope>
    <source>
        <strain evidence="2 3">F158</strain>
    </source>
</reference>
<protein>
    <submittedName>
        <fullName evidence="2">Flp pilus assembly protein CpaB</fullName>
    </submittedName>
</protein>
<sequence>MRIVFALVLLAGLGLAGFAVYLSQGFIANMSAERDALLAAQRDMPATVSVIVTSADKKYGEQLTEEDVKTVVWQKDSLPEGAFTEMDALFPEGEAARYVVSAMQAFEPVLAARITEPGEDAGITSRLERGKRAFAISVDVSSGVSGFLRPGDRVDIYWTGTSGNRGVTKLIETGVKLIAVDQTSDTGRTSPVIARTVTVEASPQQVASLAQAQSTGRLVLSLVGAEDTTVADVIEVDQKTLLGIVEELPPPPEEVERVCTTKVRRGNEVVQQPIPCTN</sequence>
<dbReference type="CDD" id="cd11614">
    <property type="entry name" value="SAF_CpaB_FlgA_like"/>
    <property type="match status" value="1"/>
</dbReference>
<dbReference type="InterPro" id="IPR013974">
    <property type="entry name" value="SAF"/>
</dbReference>
<evidence type="ECO:0000259" key="1">
    <source>
        <dbReference type="SMART" id="SM00858"/>
    </source>
</evidence>
<accession>A0ABU3DFB0</accession>
<keyword evidence="3" id="KW-1185">Reference proteome</keyword>
<dbReference type="InterPro" id="IPR031571">
    <property type="entry name" value="RcpC_dom"/>
</dbReference>
<feature type="domain" description="SAF" evidence="1">
    <location>
        <begin position="48"/>
        <end position="115"/>
    </location>
</feature>
<dbReference type="NCBIfam" id="TIGR03177">
    <property type="entry name" value="pilus_cpaB"/>
    <property type="match status" value="1"/>
</dbReference>
<dbReference type="RefSeq" id="WP_311690123.1">
    <property type="nucleotide sequence ID" value="NZ_JAVRHL010000002.1"/>
</dbReference>
<name>A0ABU3DFB0_9RHOB</name>
<organism evidence="2 3">
    <name type="scientific">Tropicimonas omnivorans</name>
    <dbReference type="NCBI Taxonomy" id="3075590"/>
    <lineage>
        <taxon>Bacteria</taxon>
        <taxon>Pseudomonadati</taxon>
        <taxon>Pseudomonadota</taxon>
        <taxon>Alphaproteobacteria</taxon>
        <taxon>Rhodobacterales</taxon>
        <taxon>Roseobacteraceae</taxon>
        <taxon>Tropicimonas</taxon>
    </lineage>
</organism>
<dbReference type="SMART" id="SM00858">
    <property type="entry name" value="SAF"/>
    <property type="match status" value="1"/>
</dbReference>
<proteinExistence type="predicted"/>
<dbReference type="InterPro" id="IPR017592">
    <property type="entry name" value="Pilus_assmbl_Flp-typ_CpaB"/>
</dbReference>
<dbReference type="EMBL" id="JAVRHL010000002">
    <property type="protein sequence ID" value="MDT0682367.1"/>
    <property type="molecule type" value="Genomic_DNA"/>
</dbReference>